<proteinExistence type="predicted"/>
<dbReference type="RefSeq" id="XP_035342847.1">
    <property type="nucleotide sequence ID" value="XM_035486954.1"/>
</dbReference>
<sequence length="253" mass="28891">MLQNIKDDLSGLIFTRSSATKVLGLQDLSSPTIPSLALNTFTLFSSLPVELRLIIWNFAVSESRLIVVSYTTNTSELDSEVFVDAPPPPPCLSVCHESRAVALRKYQKCFITEKCSSPANLNFENDCFLIGGPDANIDMDYLMSVLLPGENSHKVRFLHMSRGCWKEFAYWRYLRTRFSGLEELTISFPTGASLPPYTHDCWYGALSRENKEIVVKIELHEHQEDQHADKPRWKPRFELRIIHYDSPPSKGNY</sequence>
<dbReference type="PANTHER" id="PTHR35910:SF6">
    <property type="entry name" value="2EXR DOMAIN-CONTAINING PROTEIN"/>
    <property type="match status" value="1"/>
</dbReference>
<dbReference type="AlphaFoldDB" id="A0A7H8QRZ6"/>
<evidence type="ECO:0000313" key="2">
    <source>
        <dbReference type="EMBL" id="QKX56669.1"/>
    </source>
</evidence>
<dbReference type="GeneID" id="55991278"/>
<protein>
    <recommendedName>
        <fullName evidence="1">2EXR domain-containing protein</fullName>
    </recommendedName>
</protein>
<dbReference type="KEGG" id="trg:TRUGW13939_03775"/>
<feature type="domain" description="2EXR" evidence="1">
    <location>
        <begin position="41"/>
        <end position="126"/>
    </location>
</feature>
<dbReference type="EMBL" id="CP055899">
    <property type="protein sequence ID" value="QKX56669.1"/>
    <property type="molecule type" value="Genomic_DNA"/>
</dbReference>
<dbReference type="Proteomes" id="UP000509510">
    <property type="component" value="Chromosome II"/>
</dbReference>
<accession>A0A7H8QRZ6</accession>
<name>A0A7H8QRZ6_TALRU</name>
<evidence type="ECO:0000259" key="1">
    <source>
        <dbReference type="Pfam" id="PF20150"/>
    </source>
</evidence>
<evidence type="ECO:0000313" key="3">
    <source>
        <dbReference type="Proteomes" id="UP000509510"/>
    </source>
</evidence>
<dbReference type="OrthoDB" id="3469466at2759"/>
<gene>
    <name evidence="2" type="ORF">TRUGW13939_03775</name>
</gene>
<organism evidence="2 3">
    <name type="scientific">Talaromyces rugulosus</name>
    <name type="common">Penicillium rugulosum</name>
    <dbReference type="NCBI Taxonomy" id="121627"/>
    <lineage>
        <taxon>Eukaryota</taxon>
        <taxon>Fungi</taxon>
        <taxon>Dikarya</taxon>
        <taxon>Ascomycota</taxon>
        <taxon>Pezizomycotina</taxon>
        <taxon>Eurotiomycetes</taxon>
        <taxon>Eurotiomycetidae</taxon>
        <taxon>Eurotiales</taxon>
        <taxon>Trichocomaceae</taxon>
        <taxon>Talaromyces</taxon>
        <taxon>Talaromyces sect. Islandici</taxon>
    </lineage>
</organism>
<keyword evidence="3" id="KW-1185">Reference proteome</keyword>
<dbReference type="InterPro" id="IPR045518">
    <property type="entry name" value="2EXR"/>
</dbReference>
<reference evidence="3" key="1">
    <citation type="submission" date="2020-06" db="EMBL/GenBank/DDBJ databases">
        <title>A chromosome-scale genome assembly of Talaromyces rugulosus W13939.</title>
        <authorList>
            <person name="Wang B."/>
            <person name="Guo L."/>
            <person name="Ye K."/>
            <person name="Wang L."/>
        </authorList>
    </citation>
    <scope>NUCLEOTIDE SEQUENCE [LARGE SCALE GENOMIC DNA]</scope>
    <source>
        <strain evidence="3">W13939</strain>
    </source>
</reference>
<dbReference type="PANTHER" id="PTHR35910">
    <property type="entry name" value="2EXR DOMAIN-CONTAINING PROTEIN"/>
    <property type="match status" value="1"/>
</dbReference>
<dbReference type="Pfam" id="PF20150">
    <property type="entry name" value="2EXR"/>
    <property type="match status" value="1"/>
</dbReference>